<name>A0A9Q0RKP9_BLOTA</name>
<comment type="caution">
    <text evidence="2">The sequence shown here is derived from an EMBL/GenBank/DDBJ whole genome shotgun (WGS) entry which is preliminary data.</text>
</comment>
<dbReference type="EMBL" id="JAPWDV010000003">
    <property type="protein sequence ID" value="KAJ6217911.1"/>
    <property type="molecule type" value="Genomic_DNA"/>
</dbReference>
<proteinExistence type="predicted"/>
<feature type="region of interest" description="Disordered" evidence="1">
    <location>
        <begin position="195"/>
        <end position="230"/>
    </location>
</feature>
<reference evidence="2" key="1">
    <citation type="submission" date="2022-12" db="EMBL/GenBank/DDBJ databases">
        <title>Genome assemblies of Blomia tropicalis.</title>
        <authorList>
            <person name="Cui Y."/>
        </authorList>
    </citation>
    <scope>NUCLEOTIDE SEQUENCE</scope>
    <source>
        <tissue evidence="2">Adult mites</tissue>
    </source>
</reference>
<protein>
    <submittedName>
        <fullName evidence="2">Uncharacterized protein</fullName>
    </submittedName>
</protein>
<evidence type="ECO:0000313" key="3">
    <source>
        <dbReference type="Proteomes" id="UP001142055"/>
    </source>
</evidence>
<gene>
    <name evidence="2" type="ORF">RDWZM_009068</name>
</gene>
<evidence type="ECO:0000256" key="1">
    <source>
        <dbReference type="SAM" id="MobiDB-lite"/>
    </source>
</evidence>
<dbReference type="AlphaFoldDB" id="A0A9Q0RKP9"/>
<evidence type="ECO:0000313" key="2">
    <source>
        <dbReference type="EMBL" id="KAJ6217911.1"/>
    </source>
</evidence>
<organism evidence="2 3">
    <name type="scientific">Blomia tropicalis</name>
    <name type="common">Mite</name>
    <dbReference type="NCBI Taxonomy" id="40697"/>
    <lineage>
        <taxon>Eukaryota</taxon>
        <taxon>Metazoa</taxon>
        <taxon>Ecdysozoa</taxon>
        <taxon>Arthropoda</taxon>
        <taxon>Chelicerata</taxon>
        <taxon>Arachnida</taxon>
        <taxon>Acari</taxon>
        <taxon>Acariformes</taxon>
        <taxon>Sarcoptiformes</taxon>
        <taxon>Astigmata</taxon>
        <taxon>Glycyphagoidea</taxon>
        <taxon>Echimyopodidae</taxon>
        <taxon>Blomia</taxon>
    </lineage>
</organism>
<keyword evidence="3" id="KW-1185">Reference proteome</keyword>
<sequence length="230" mass="25847">MLSSCSVIAPDSQDYEERRRTMRMASNINDINRCYLNSNYQEVDRERPSSPLISDTLIQEISMGADPMIIDVGPNRTSPPNQQYVLLPITREIANQFRSMGIPSRFYSASNPATSSNRPDLLTFAPLPPNEQQRYQTNSDIPRATFTIVNVDMFDKINRTNKTDQSNNKPTDGNVAQRPHKILIRFDHNNLNSNTSGSILSPSAPLNSKITNSDSPVTSVMNISKKQNKK</sequence>
<dbReference type="Proteomes" id="UP001142055">
    <property type="component" value="Chromosome 3"/>
</dbReference>
<accession>A0A9Q0RKP9</accession>